<comment type="subcellular location">
    <subcellularLocation>
        <location evidence="1 6">Membrane</location>
        <topology evidence="1 6">Multi-pass membrane protein</topology>
    </subcellularLocation>
</comment>
<name>A0AAD6EQD4_9POAL</name>
<keyword evidence="3 6" id="KW-0812">Transmembrane</keyword>
<feature type="transmembrane region" description="Helical" evidence="6">
    <location>
        <begin position="17"/>
        <end position="38"/>
    </location>
</feature>
<keyword evidence="5 6" id="KW-0472">Membrane</keyword>
<dbReference type="Proteomes" id="UP001210211">
    <property type="component" value="Unassembled WGS sequence"/>
</dbReference>
<dbReference type="InterPro" id="IPR030184">
    <property type="entry name" value="WAT1-related"/>
</dbReference>
<keyword evidence="4 6" id="KW-1133">Transmembrane helix</keyword>
<evidence type="ECO:0000256" key="3">
    <source>
        <dbReference type="ARBA" id="ARBA00022692"/>
    </source>
</evidence>
<evidence type="ECO:0000256" key="6">
    <source>
        <dbReference type="RuleBase" id="RU363077"/>
    </source>
</evidence>
<evidence type="ECO:0000256" key="1">
    <source>
        <dbReference type="ARBA" id="ARBA00004141"/>
    </source>
</evidence>
<evidence type="ECO:0000256" key="4">
    <source>
        <dbReference type="ARBA" id="ARBA00022989"/>
    </source>
</evidence>
<dbReference type="GO" id="GO:0022857">
    <property type="term" value="F:transmembrane transporter activity"/>
    <property type="evidence" value="ECO:0007669"/>
    <property type="project" value="InterPro"/>
</dbReference>
<dbReference type="SUPFAM" id="SSF103481">
    <property type="entry name" value="Multidrug resistance efflux transporter EmrE"/>
    <property type="match status" value="1"/>
</dbReference>
<proteinExistence type="inferred from homology"/>
<feature type="transmembrane region" description="Helical" evidence="6">
    <location>
        <begin position="78"/>
        <end position="101"/>
    </location>
</feature>
<evidence type="ECO:0000256" key="2">
    <source>
        <dbReference type="ARBA" id="ARBA00007635"/>
    </source>
</evidence>
<feature type="transmembrane region" description="Helical" evidence="6">
    <location>
        <begin position="283"/>
        <end position="304"/>
    </location>
</feature>
<feature type="domain" description="EamA" evidence="7">
    <location>
        <begin position="18"/>
        <end position="157"/>
    </location>
</feature>
<dbReference type="PANTHER" id="PTHR31218">
    <property type="entry name" value="WAT1-RELATED PROTEIN"/>
    <property type="match status" value="1"/>
</dbReference>
<evidence type="ECO:0000313" key="9">
    <source>
        <dbReference type="Proteomes" id="UP001210211"/>
    </source>
</evidence>
<reference evidence="8 9" key="1">
    <citation type="journal article" date="2022" name="Cell">
        <title>Repeat-based holocentromeres influence genome architecture and karyotype evolution.</title>
        <authorList>
            <person name="Hofstatter P.G."/>
            <person name="Thangavel G."/>
            <person name="Lux T."/>
            <person name="Neumann P."/>
            <person name="Vondrak T."/>
            <person name="Novak P."/>
            <person name="Zhang M."/>
            <person name="Costa L."/>
            <person name="Castellani M."/>
            <person name="Scott A."/>
            <person name="Toegelov H."/>
            <person name="Fuchs J."/>
            <person name="Mata-Sucre Y."/>
            <person name="Dias Y."/>
            <person name="Vanzela A.L.L."/>
            <person name="Huettel B."/>
            <person name="Almeida C.C.S."/>
            <person name="Simkova H."/>
            <person name="Souza G."/>
            <person name="Pedrosa-Harand A."/>
            <person name="Macas J."/>
            <person name="Mayer K.F.X."/>
            <person name="Houben A."/>
            <person name="Marques A."/>
        </authorList>
    </citation>
    <scope>NUCLEOTIDE SEQUENCE [LARGE SCALE GENOMIC DNA]</scope>
    <source>
        <strain evidence="8">RhyTen1mFocal</strain>
    </source>
</reference>
<keyword evidence="9" id="KW-1185">Reference proteome</keyword>
<feature type="transmembrane region" description="Helical" evidence="6">
    <location>
        <begin position="218"/>
        <end position="240"/>
    </location>
</feature>
<dbReference type="GO" id="GO:0016020">
    <property type="term" value="C:membrane"/>
    <property type="evidence" value="ECO:0007669"/>
    <property type="project" value="UniProtKB-SubCell"/>
</dbReference>
<protein>
    <recommendedName>
        <fullName evidence="6">WAT1-related protein</fullName>
    </recommendedName>
</protein>
<feature type="transmembrane region" description="Helical" evidence="6">
    <location>
        <begin position="252"/>
        <end position="271"/>
    </location>
</feature>
<feature type="transmembrane region" description="Helical" evidence="6">
    <location>
        <begin position="44"/>
        <end position="66"/>
    </location>
</feature>
<comment type="caution">
    <text evidence="8">The sequence shown here is derived from an EMBL/GenBank/DDBJ whole genome shotgun (WGS) entry which is preliminary data.</text>
</comment>
<dbReference type="InterPro" id="IPR037185">
    <property type="entry name" value="EmrE-like"/>
</dbReference>
<organism evidence="8 9">
    <name type="scientific">Rhynchospora tenuis</name>
    <dbReference type="NCBI Taxonomy" id="198213"/>
    <lineage>
        <taxon>Eukaryota</taxon>
        <taxon>Viridiplantae</taxon>
        <taxon>Streptophyta</taxon>
        <taxon>Embryophyta</taxon>
        <taxon>Tracheophyta</taxon>
        <taxon>Spermatophyta</taxon>
        <taxon>Magnoliopsida</taxon>
        <taxon>Liliopsida</taxon>
        <taxon>Poales</taxon>
        <taxon>Cyperaceae</taxon>
        <taxon>Cyperoideae</taxon>
        <taxon>Rhynchosporeae</taxon>
        <taxon>Rhynchospora</taxon>
    </lineage>
</organism>
<feature type="domain" description="EamA" evidence="7">
    <location>
        <begin position="188"/>
        <end position="311"/>
    </location>
</feature>
<dbReference type="Pfam" id="PF00892">
    <property type="entry name" value="EamA"/>
    <property type="match status" value="2"/>
</dbReference>
<gene>
    <name evidence="8" type="ORF">LUZ61_001038</name>
</gene>
<comment type="similarity">
    <text evidence="2 6">Belongs to the drug/metabolite transporter (DMT) superfamily. Plant drug/metabolite exporter (P-DME) (TC 2.A.7.4) family.</text>
</comment>
<evidence type="ECO:0000256" key="5">
    <source>
        <dbReference type="ARBA" id="ARBA00023136"/>
    </source>
</evidence>
<dbReference type="EMBL" id="JAMRDG010000001">
    <property type="protein sequence ID" value="KAJ3697333.1"/>
    <property type="molecule type" value="Genomic_DNA"/>
</dbReference>
<accession>A0AAD6EQD4</accession>
<evidence type="ECO:0000313" key="8">
    <source>
        <dbReference type="EMBL" id="KAJ3697333.1"/>
    </source>
</evidence>
<dbReference type="AlphaFoldDB" id="A0AAD6EQD4"/>
<feature type="transmembrane region" description="Helical" evidence="6">
    <location>
        <begin position="139"/>
        <end position="159"/>
    </location>
</feature>
<feature type="transmembrane region" description="Helical" evidence="6">
    <location>
        <begin position="186"/>
        <end position="206"/>
    </location>
</feature>
<feature type="transmembrane region" description="Helical" evidence="6">
    <location>
        <begin position="107"/>
        <end position="127"/>
    </location>
</feature>
<sequence>MEEENKEESKLERWKPAVCMVLVQVFISGMVLLSKVVITDGTFIFVLLTYQSLFGALFILPLAFYYERGAWTKLDLKSLIWITFNAFFGYAFPMSLSFYGLQDTISSYYIIFVNLVPIATYILALIFRMETLRLHTLPGSLKIAGSLICFGGTLLISLYRGKVLHLWPTVVTRHHQVVQNAPGTNYLRGTLLLLACSFAFACWYLLQSKVLKVYPYKCWSSMMTCLLGGIQTGLVAITLKRDRKTWQLGWDLQLLTILYTGSFATAGKYIMNSYAVQKRGPSFPPMFNALSVVFTTLLGTSLLGDAITIGRSVLINNITFSFLKV</sequence>
<evidence type="ECO:0000259" key="7">
    <source>
        <dbReference type="Pfam" id="PF00892"/>
    </source>
</evidence>
<dbReference type="InterPro" id="IPR000620">
    <property type="entry name" value="EamA_dom"/>
</dbReference>